<dbReference type="Pfam" id="PF17191">
    <property type="entry name" value="RecG_wedge"/>
    <property type="match status" value="1"/>
</dbReference>
<dbReference type="GO" id="GO:0003677">
    <property type="term" value="F:DNA binding"/>
    <property type="evidence" value="ECO:0007669"/>
    <property type="project" value="UniProtKB-KW"/>
</dbReference>
<evidence type="ECO:0000256" key="6">
    <source>
        <dbReference type="ARBA" id="ARBA00022806"/>
    </source>
</evidence>
<dbReference type="EMBL" id="AECS01000011">
    <property type="protein sequence ID" value="EFQ04673.1"/>
    <property type="molecule type" value="Genomic_DNA"/>
</dbReference>
<evidence type="ECO:0000256" key="3">
    <source>
        <dbReference type="ARBA" id="ARBA00022741"/>
    </source>
</evidence>
<evidence type="ECO:0000256" key="13">
    <source>
        <dbReference type="ARBA" id="ARBA00034808"/>
    </source>
</evidence>
<dbReference type="RefSeq" id="WP_006941243.1">
    <property type="nucleotide sequence ID" value="NZ_GL538185.1"/>
</dbReference>
<feature type="domain" description="Helicase C-terminal" evidence="17">
    <location>
        <begin position="449"/>
        <end position="609"/>
    </location>
</feature>
<keyword evidence="10 15" id="KW-0234">DNA repair</keyword>
<comment type="catalytic activity">
    <reaction evidence="14 15">
        <text>ATP + H2O = ADP + phosphate + H(+)</text>
        <dbReference type="Rhea" id="RHEA:13065"/>
        <dbReference type="ChEBI" id="CHEBI:15377"/>
        <dbReference type="ChEBI" id="CHEBI:15378"/>
        <dbReference type="ChEBI" id="CHEBI:30616"/>
        <dbReference type="ChEBI" id="CHEBI:43474"/>
        <dbReference type="ChEBI" id="CHEBI:456216"/>
        <dbReference type="EC" id="5.6.2.4"/>
    </reaction>
</comment>
<dbReference type="Proteomes" id="UP000003195">
    <property type="component" value="Unassembled WGS sequence"/>
</dbReference>
<dbReference type="InterPro" id="IPR004609">
    <property type="entry name" value="ATP-dep_DNA_helicase_RecG"/>
</dbReference>
<evidence type="ECO:0000259" key="16">
    <source>
        <dbReference type="PROSITE" id="PS51192"/>
    </source>
</evidence>
<evidence type="ECO:0000256" key="4">
    <source>
        <dbReference type="ARBA" id="ARBA00022763"/>
    </source>
</evidence>
<dbReference type="HOGENOM" id="CLU_005122_7_1_9"/>
<dbReference type="CDD" id="cd17992">
    <property type="entry name" value="DEXHc_RecG"/>
    <property type="match status" value="1"/>
</dbReference>
<dbReference type="GO" id="GO:0043138">
    <property type="term" value="F:3'-5' DNA helicase activity"/>
    <property type="evidence" value="ECO:0007669"/>
    <property type="project" value="UniProtKB-EC"/>
</dbReference>
<dbReference type="NCBIfam" id="TIGR00643">
    <property type="entry name" value="recG"/>
    <property type="match status" value="1"/>
</dbReference>
<proteinExistence type="inferred from homology"/>
<dbReference type="EC" id="5.6.2.4" evidence="13 15"/>
<dbReference type="NCBIfam" id="NF008165">
    <property type="entry name" value="PRK10917.1-3"/>
    <property type="match status" value="1"/>
</dbReference>
<dbReference type="InterPro" id="IPR033454">
    <property type="entry name" value="RecG_wedge"/>
</dbReference>
<comment type="caution">
    <text evidence="18">The sequence shown here is derived from an EMBL/GenBank/DDBJ whole genome shotgun (WGS) entry which is preliminary data.</text>
</comment>
<dbReference type="InterPro" id="IPR027417">
    <property type="entry name" value="P-loop_NTPase"/>
</dbReference>
<dbReference type="GO" id="GO:0006310">
    <property type="term" value="P:DNA recombination"/>
    <property type="evidence" value="ECO:0007669"/>
    <property type="project" value="UniProtKB-UniRule"/>
</dbReference>
<comment type="catalytic activity">
    <reaction evidence="12 15">
        <text>Couples ATP hydrolysis with the unwinding of duplex DNA by translocating in the 3'-5' direction.</text>
        <dbReference type="EC" id="5.6.2.4"/>
    </reaction>
</comment>
<comment type="similarity">
    <text evidence="1 15">Belongs to the helicase family. RecG subfamily.</text>
</comment>
<dbReference type="Gene3D" id="2.40.50.140">
    <property type="entry name" value="Nucleic acid-binding proteins"/>
    <property type="match status" value="1"/>
</dbReference>
<dbReference type="InterPro" id="IPR014001">
    <property type="entry name" value="Helicase_ATP-bd"/>
</dbReference>
<sequence>MIKFIKDIKGIGPARAKLFARMKLETASDLVQYFPRAYEDRSKIRAIKDISNNDDRPVLVNGTVKSVVELRPRRGMTILKVLISDGTGGLELVWFNQPFKKRLFKVGKDVHAFGKTERAYGRLQMNSPEAEPGPAVPGGLVPVYALTEGLRQADVRRAVAALFADEASVKDLIPPCLSLDIQGTEVSVETYKALHFPASFEALERARKRLAFEELFALQAGLLLKRRAEQSGQAVKFGPNGKLIKGLLNNLPFLLTKGQTEAFADIVNDTETQVPMQRLVQGDVGSGKTVVAALALAKAVENGYQGALMAPTGILAIQHYEELNRLFKDLPVRIALLTGRTTGKERELILQKAAHREVDILVGTHALIQDDVIFSDLALVVTDEQHRFGVRQRAALRNKGKDVHTLFLTATPIPRTMALSVYGDLDVSTMRELPPGRKPVKTYAVTEGMRSRIYAFMRKEIAAGHQCYVVCPLVEESASADLQAATALYESLKSTDFADISCGLVHGRMSGKEKDEVMERFQRGDIKLLVATSVIEVGVNVPNATIMCVDGAERFGLAQLHQLRGRVGRGAAQAYCILLAKSGNEETRQRLKWMETIHDGFSLSEKDLLLRGAGQLFGSMQHGLPDLKAARIIEDADLLIPARDGAQAYLRLPGTEKIVKEALKKRFGNDFLRILDN</sequence>
<evidence type="ECO:0000256" key="5">
    <source>
        <dbReference type="ARBA" id="ARBA00022801"/>
    </source>
</evidence>
<accession>E2ZAG2</accession>
<dbReference type="SUPFAM" id="SSF50249">
    <property type="entry name" value="Nucleic acid-binding proteins"/>
    <property type="match status" value="1"/>
</dbReference>
<dbReference type="Pfam" id="PF00270">
    <property type="entry name" value="DEAD"/>
    <property type="match status" value="1"/>
</dbReference>
<dbReference type="PROSITE" id="PS51194">
    <property type="entry name" value="HELICASE_CTER"/>
    <property type="match status" value="1"/>
</dbReference>
<keyword evidence="6 15" id="KW-0347">Helicase</keyword>
<protein>
    <recommendedName>
        <fullName evidence="2 15">ATP-dependent DNA helicase RecG</fullName>
        <ecNumber evidence="13 15">5.6.2.4</ecNumber>
    </recommendedName>
</protein>
<dbReference type="AlphaFoldDB" id="E2ZAG2"/>
<evidence type="ECO:0000256" key="9">
    <source>
        <dbReference type="ARBA" id="ARBA00023172"/>
    </source>
</evidence>
<dbReference type="InterPro" id="IPR012340">
    <property type="entry name" value="NA-bd_OB-fold"/>
</dbReference>
<name>E2ZAG2_9FIRM</name>
<evidence type="ECO:0000256" key="7">
    <source>
        <dbReference type="ARBA" id="ARBA00022840"/>
    </source>
</evidence>
<gene>
    <name evidence="18" type="primary">recG</name>
    <name evidence="18" type="ORF">HMPREF9429_00419</name>
</gene>
<dbReference type="NCBIfam" id="NF008168">
    <property type="entry name" value="PRK10917.2-2"/>
    <property type="match status" value="1"/>
</dbReference>
<evidence type="ECO:0000256" key="12">
    <source>
        <dbReference type="ARBA" id="ARBA00034617"/>
    </source>
</evidence>
<dbReference type="SMART" id="SM00487">
    <property type="entry name" value="DEXDc"/>
    <property type="match status" value="1"/>
</dbReference>
<evidence type="ECO:0000256" key="1">
    <source>
        <dbReference type="ARBA" id="ARBA00007504"/>
    </source>
</evidence>
<feature type="domain" description="Helicase ATP-binding" evidence="16">
    <location>
        <begin position="269"/>
        <end position="430"/>
    </location>
</feature>
<dbReference type="InterPro" id="IPR011545">
    <property type="entry name" value="DEAD/DEAH_box_helicase_dom"/>
</dbReference>
<organism evidence="18 19">
    <name type="scientific">Megasphaera micronuciformis F0359</name>
    <dbReference type="NCBI Taxonomy" id="706434"/>
    <lineage>
        <taxon>Bacteria</taxon>
        <taxon>Bacillati</taxon>
        <taxon>Bacillota</taxon>
        <taxon>Negativicutes</taxon>
        <taxon>Veillonellales</taxon>
        <taxon>Veillonellaceae</taxon>
        <taxon>Megasphaera</taxon>
    </lineage>
</organism>
<evidence type="ECO:0000256" key="15">
    <source>
        <dbReference type="RuleBase" id="RU363016"/>
    </source>
</evidence>
<dbReference type="STRING" id="706434.HMPREF9429_00419"/>
<dbReference type="GO" id="GO:0016887">
    <property type="term" value="F:ATP hydrolysis activity"/>
    <property type="evidence" value="ECO:0007669"/>
    <property type="project" value="RHEA"/>
</dbReference>
<keyword evidence="3 15" id="KW-0547">Nucleotide-binding</keyword>
<dbReference type="PANTHER" id="PTHR47964:SF1">
    <property type="entry name" value="ATP-DEPENDENT DNA HELICASE HOMOLOG RECG, CHLOROPLASTIC"/>
    <property type="match status" value="1"/>
</dbReference>
<reference evidence="18 19" key="1">
    <citation type="submission" date="2010-08" db="EMBL/GenBank/DDBJ databases">
        <authorList>
            <person name="Weinstock G."/>
            <person name="Sodergren E."/>
            <person name="Clifton S."/>
            <person name="Fulton L."/>
            <person name="Fulton B."/>
            <person name="Courtney L."/>
            <person name="Fronick C."/>
            <person name="Harrison M."/>
            <person name="Strong C."/>
            <person name="Farmer C."/>
            <person name="Delahaunty K."/>
            <person name="Markovic C."/>
            <person name="Hall O."/>
            <person name="Minx P."/>
            <person name="Tomlinson C."/>
            <person name="Mitreva M."/>
            <person name="Hou S."/>
            <person name="Chen J."/>
            <person name="Wollam A."/>
            <person name="Pepin K.H."/>
            <person name="Johnson M."/>
            <person name="Bhonagiri V."/>
            <person name="Zhang X."/>
            <person name="Suruliraj S."/>
            <person name="Warren W."/>
            <person name="Chinwalla A."/>
            <person name="Mardis E.R."/>
            <person name="Wilson R.K."/>
        </authorList>
    </citation>
    <scope>NUCLEOTIDE SEQUENCE [LARGE SCALE GENOMIC DNA]</scope>
    <source>
        <strain evidence="18 19">F0359</strain>
    </source>
</reference>
<evidence type="ECO:0000256" key="8">
    <source>
        <dbReference type="ARBA" id="ARBA00023125"/>
    </source>
</evidence>
<dbReference type="InterPro" id="IPR047112">
    <property type="entry name" value="RecG/Mfd"/>
</dbReference>
<keyword evidence="19" id="KW-1185">Reference proteome</keyword>
<keyword evidence="5 15" id="KW-0378">Hydrolase</keyword>
<evidence type="ECO:0000313" key="18">
    <source>
        <dbReference type="EMBL" id="EFQ04673.1"/>
    </source>
</evidence>
<dbReference type="PROSITE" id="PS51192">
    <property type="entry name" value="HELICASE_ATP_BIND_1"/>
    <property type="match status" value="1"/>
</dbReference>
<evidence type="ECO:0000256" key="14">
    <source>
        <dbReference type="ARBA" id="ARBA00048988"/>
    </source>
</evidence>
<evidence type="ECO:0000256" key="10">
    <source>
        <dbReference type="ARBA" id="ARBA00023204"/>
    </source>
</evidence>
<evidence type="ECO:0000256" key="2">
    <source>
        <dbReference type="ARBA" id="ARBA00017846"/>
    </source>
</evidence>
<keyword evidence="8" id="KW-0238">DNA-binding</keyword>
<dbReference type="PANTHER" id="PTHR47964">
    <property type="entry name" value="ATP-DEPENDENT DNA HELICASE HOMOLOG RECG, CHLOROPLASTIC"/>
    <property type="match status" value="1"/>
</dbReference>
<dbReference type="GO" id="GO:0006281">
    <property type="term" value="P:DNA repair"/>
    <property type="evidence" value="ECO:0007669"/>
    <property type="project" value="UniProtKB-UniRule"/>
</dbReference>
<dbReference type="SUPFAM" id="SSF52540">
    <property type="entry name" value="P-loop containing nucleoside triphosphate hydrolases"/>
    <property type="match status" value="2"/>
</dbReference>
<comment type="function">
    <text evidence="15">Plays a critical role in recombination and DNA repair. Helps process Holliday junction intermediates to mature products by catalyzing branch migration. Has replication fork regression activity, unwinds stalled or blocked replication forks to make a HJ that can be resolved. Has a DNA unwinding activity characteristic of a DNA helicase with 3'-5' polarity.</text>
</comment>
<keyword evidence="11" id="KW-0413">Isomerase</keyword>
<dbReference type="SMART" id="SM00490">
    <property type="entry name" value="HELICc"/>
    <property type="match status" value="2"/>
</dbReference>
<keyword evidence="7 15" id="KW-0067">ATP-binding</keyword>
<dbReference type="eggNOG" id="COG1200">
    <property type="taxonomic scope" value="Bacteria"/>
</dbReference>
<dbReference type="OrthoDB" id="9804325at2"/>
<dbReference type="GO" id="GO:0005524">
    <property type="term" value="F:ATP binding"/>
    <property type="evidence" value="ECO:0007669"/>
    <property type="project" value="UniProtKB-KW"/>
</dbReference>
<evidence type="ECO:0000313" key="19">
    <source>
        <dbReference type="Proteomes" id="UP000003195"/>
    </source>
</evidence>
<evidence type="ECO:0000256" key="11">
    <source>
        <dbReference type="ARBA" id="ARBA00023235"/>
    </source>
</evidence>
<keyword evidence="4 15" id="KW-0227">DNA damage</keyword>
<dbReference type="InterPro" id="IPR001650">
    <property type="entry name" value="Helicase_C-like"/>
</dbReference>
<dbReference type="Gene3D" id="3.40.50.300">
    <property type="entry name" value="P-loop containing nucleotide triphosphate hydrolases"/>
    <property type="match status" value="2"/>
</dbReference>
<dbReference type="Pfam" id="PF00271">
    <property type="entry name" value="Helicase_C"/>
    <property type="match status" value="1"/>
</dbReference>
<evidence type="ECO:0000259" key="17">
    <source>
        <dbReference type="PROSITE" id="PS51194"/>
    </source>
</evidence>
<dbReference type="CDD" id="cd04488">
    <property type="entry name" value="RecG_wedge_OBF"/>
    <property type="match status" value="1"/>
</dbReference>
<keyword evidence="9 15" id="KW-0233">DNA recombination</keyword>